<feature type="binding site" evidence="10">
    <location>
        <position position="139"/>
    </location>
    <ligand>
        <name>[4Fe-4S] cluster</name>
        <dbReference type="ChEBI" id="CHEBI:49883"/>
        <label>3</label>
    </ligand>
</feature>
<evidence type="ECO:0000259" key="12">
    <source>
        <dbReference type="PROSITE" id="PS51656"/>
    </source>
</evidence>
<name>A0ABP9R5Y3_9RHOO</name>
<keyword evidence="9 10" id="KW-0472">Membrane</keyword>
<keyword evidence="8 10" id="KW-0411">Iron-sulfur</keyword>
<dbReference type="PANTHER" id="PTHR43560">
    <property type="entry name" value="ION-TRANSLOCATING OXIDOREDUCTASE COMPLEX SUBUNIT B"/>
    <property type="match status" value="1"/>
</dbReference>
<gene>
    <name evidence="10" type="primary">rnfB</name>
    <name evidence="13" type="ORF">GCM10025770_36850</name>
</gene>
<feature type="binding site" evidence="10">
    <location>
        <position position="46"/>
    </location>
    <ligand>
        <name>[4Fe-4S] cluster</name>
        <dbReference type="ChEBI" id="CHEBI:49883"/>
        <label>1</label>
    </ligand>
</feature>
<evidence type="ECO:0000256" key="8">
    <source>
        <dbReference type="ARBA" id="ARBA00023014"/>
    </source>
</evidence>
<evidence type="ECO:0000259" key="11">
    <source>
        <dbReference type="PROSITE" id="PS51379"/>
    </source>
</evidence>
<evidence type="ECO:0000256" key="2">
    <source>
        <dbReference type="ARBA" id="ARBA00022485"/>
    </source>
</evidence>
<dbReference type="InterPro" id="IPR050395">
    <property type="entry name" value="4Fe4S_Ferredoxin_RnfB"/>
</dbReference>
<dbReference type="EC" id="7.-.-.-" evidence="10"/>
<organism evidence="13 14">
    <name type="scientific">Viridibacterium curvum</name>
    <dbReference type="NCBI Taxonomy" id="1101404"/>
    <lineage>
        <taxon>Bacteria</taxon>
        <taxon>Pseudomonadati</taxon>
        <taxon>Pseudomonadota</taxon>
        <taxon>Betaproteobacteria</taxon>
        <taxon>Rhodocyclales</taxon>
        <taxon>Rhodocyclaceae</taxon>
        <taxon>Viridibacterium</taxon>
    </lineage>
</organism>
<proteinExistence type="inferred from homology"/>
<comment type="cofactor">
    <cofactor evidence="10">
        <name>[4Fe-4S] cluster</name>
        <dbReference type="ChEBI" id="CHEBI:49883"/>
    </cofactor>
    <text evidence="10">Binds 3 [4Fe-4S] clusters.</text>
</comment>
<feature type="region of interest" description="Hydrophobic" evidence="10">
    <location>
        <begin position="1"/>
        <end position="23"/>
    </location>
</feature>
<keyword evidence="6 10" id="KW-0249">Electron transport</keyword>
<dbReference type="EMBL" id="BAABLD010000017">
    <property type="protein sequence ID" value="GAA5171755.1"/>
    <property type="molecule type" value="Genomic_DNA"/>
</dbReference>
<evidence type="ECO:0000256" key="10">
    <source>
        <dbReference type="HAMAP-Rule" id="MF_00463"/>
    </source>
</evidence>
<feature type="domain" description="4Fe-4S" evidence="12">
    <location>
        <begin position="29"/>
        <end position="88"/>
    </location>
</feature>
<dbReference type="PIRSF" id="PIRSF005784">
    <property type="entry name" value="Elect_transpt_RnfB"/>
    <property type="match status" value="1"/>
</dbReference>
<dbReference type="InterPro" id="IPR017900">
    <property type="entry name" value="4Fe4S_Fe_S_CS"/>
</dbReference>
<keyword evidence="4 10" id="KW-0677">Repeat</keyword>
<protein>
    <recommendedName>
        <fullName evidence="10">Ion-translocating oxidoreductase complex subunit B</fullName>
        <ecNumber evidence="10">7.-.-.-</ecNumber>
    </recommendedName>
    <alternativeName>
        <fullName evidence="10">Rnf electron transport complex subunit B</fullName>
    </alternativeName>
</protein>
<feature type="binding site" evidence="10">
    <location>
        <position position="115"/>
    </location>
    <ligand>
        <name>[4Fe-4S] cluster</name>
        <dbReference type="ChEBI" id="CHEBI:49883"/>
        <label>2</label>
    </ligand>
</feature>
<feature type="binding site" evidence="10">
    <location>
        <position position="145"/>
    </location>
    <ligand>
        <name>[4Fe-4S] cluster</name>
        <dbReference type="ChEBI" id="CHEBI:49883"/>
        <label>3</label>
    </ligand>
</feature>
<dbReference type="PROSITE" id="PS51379">
    <property type="entry name" value="4FE4S_FER_2"/>
    <property type="match status" value="2"/>
</dbReference>
<keyword evidence="3 10" id="KW-0479">Metal-binding</keyword>
<comment type="function">
    <text evidence="10">Part of a membrane-bound complex that couples electron transfer with translocation of ions across the membrane.</text>
</comment>
<feature type="binding site" evidence="10">
    <location>
        <position position="54"/>
    </location>
    <ligand>
        <name>[4Fe-4S] cluster</name>
        <dbReference type="ChEBI" id="CHEBI:49883"/>
        <label>1</label>
    </ligand>
</feature>
<reference evidence="14" key="1">
    <citation type="journal article" date="2019" name="Int. J. Syst. Evol. Microbiol.">
        <title>The Global Catalogue of Microorganisms (GCM) 10K type strain sequencing project: providing services to taxonomists for standard genome sequencing and annotation.</title>
        <authorList>
            <consortium name="The Broad Institute Genomics Platform"/>
            <consortium name="The Broad Institute Genome Sequencing Center for Infectious Disease"/>
            <person name="Wu L."/>
            <person name="Ma J."/>
        </authorList>
    </citation>
    <scope>NUCLEOTIDE SEQUENCE [LARGE SCALE GENOMIC DNA]</scope>
    <source>
        <strain evidence="14">JCM 18715</strain>
    </source>
</reference>
<evidence type="ECO:0000256" key="5">
    <source>
        <dbReference type="ARBA" id="ARBA00022967"/>
    </source>
</evidence>
<keyword evidence="14" id="KW-1185">Reference proteome</keyword>
<dbReference type="HAMAP" id="MF_00463">
    <property type="entry name" value="RsxB_RnfB"/>
    <property type="match status" value="1"/>
</dbReference>
<sequence>MLTAVVSLAAISSGLGLALGYAARKLHVEGDARVEEVMAMLPAANCGQCGFPGCAGAAEAIVAGTASPTCCPPGGKVVAQTIADHLGIKLDDGGEAPRPTVAVIQEAICIGCTKCFRTCPSDAILGSTKQLHTILDEACTGCNQCEEKCPTGAISMIEVPETLGTWVMPKPVMVS</sequence>
<dbReference type="RefSeq" id="WP_345534579.1">
    <property type="nucleotide sequence ID" value="NZ_BAABLD010000017.1"/>
</dbReference>
<dbReference type="InterPro" id="IPR010207">
    <property type="entry name" value="Elect_transpt_cplx_RnfB/RsxB"/>
</dbReference>
<dbReference type="Pfam" id="PF14697">
    <property type="entry name" value="Fer4_21"/>
    <property type="match status" value="1"/>
</dbReference>
<keyword evidence="10" id="KW-0997">Cell inner membrane</keyword>
<dbReference type="SUPFAM" id="SSF54862">
    <property type="entry name" value="4Fe-4S ferredoxins"/>
    <property type="match status" value="1"/>
</dbReference>
<evidence type="ECO:0000256" key="1">
    <source>
        <dbReference type="ARBA" id="ARBA00022448"/>
    </source>
</evidence>
<comment type="subcellular location">
    <subcellularLocation>
        <location evidence="10">Cell inner membrane</location>
    </subcellularLocation>
</comment>
<dbReference type="Proteomes" id="UP001500547">
    <property type="component" value="Unassembled WGS sequence"/>
</dbReference>
<feature type="binding site" evidence="10">
    <location>
        <position position="142"/>
    </location>
    <ligand>
        <name>[4Fe-4S] cluster</name>
        <dbReference type="ChEBI" id="CHEBI:49883"/>
        <label>3</label>
    </ligand>
</feature>
<evidence type="ECO:0000256" key="9">
    <source>
        <dbReference type="ARBA" id="ARBA00023136"/>
    </source>
</evidence>
<dbReference type="PROSITE" id="PS00198">
    <property type="entry name" value="4FE4S_FER_1"/>
    <property type="match status" value="1"/>
</dbReference>
<dbReference type="Gene3D" id="3.30.70.20">
    <property type="match status" value="1"/>
</dbReference>
<comment type="caution">
    <text evidence="10">Lacks conserved residue(s) required for the propagation of feature annotation.</text>
</comment>
<evidence type="ECO:0000313" key="13">
    <source>
        <dbReference type="EMBL" id="GAA5171755.1"/>
    </source>
</evidence>
<dbReference type="PANTHER" id="PTHR43560:SF1">
    <property type="entry name" value="ION-TRANSLOCATING OXIDOREDUCTASE COMPLEX SUBUNIT B"/>
    <property type="match status" value="1"/>
</dbReference>
<keyword evidence="5 10" id="KW-1278">Translocase</keyword>
<evidence type="ECO:0000256" key="4">
    <source>
        <dbReference type="ARBA" id="ARBA00022737"/>
    </source>
</evidence>
<dbReference type="Pfam" id="PF04060">
    <property type="entry name" value="FeS"/>
    <property type="match status" value="1"/>
</dbReference>
<dbReference type="InterPro" id="IPR016463">
    <property type="entry name" value="RnfB/RsxB_Proteobac"/>
</dbReference>
<feature type="binding site" evidence="10">
    <location>
        <position position="49"/>
    </location>
    <ligand>
        <name>[4Fe-4S] cluster</name>
        <dbReference type="ChEBI" id="CHEBI:49883"/>
        <label>1</label>
    </ligand>
</feature>
<feature type="binding site" evidence="10">
    <location>
        <position position="112"/>
    </location>
    <ligand>
        <name>[4Fe-4S] cluster</name>
        <dbReference type="ChEBI" id="CHEBI:49883"/>
        <label>2</label>
    </ligand>
</feature>
<dbReference type="InterPro" id="IPR007202">
    <property type="entry name" value="4Fe-4S_dom"/>
</dbReference>
<feature type="binding site" evidence="10">
    <location>
        <position position="71"/>
    </location>
    <ligand>
        <name>[4Fe-4S] cluster</name>
        <dbReference type="ChEBI" id="CHEBI:49883"/>
        <label>1</label>
    </ligand>
</feature>
<feature type="domain" description="4Fe-4S ferredoxin-type" evidence="11">
    <location>
        <begin position="130"/>
        <end position="159"/>
    </location>
</feature>
<dbReference type="NCBIfam" id="TIGR01944">
    <property type="entry name" value="rnfB"/>
    <property type="match status" value="1"/>
</dbReference>
<dbReference type="InterPro" id="IPR017896">
    <property type="entry name" value="4Fe4S_Fe-S-bd"/>
</dbReference>
<accession>A0ABP9R5Y3</accession>
<keyword evidence="7 10" id="KW-0408">Iron</keyword>
<dbReference type="Gene3D" id="1.10.15.40">
    <property type="entry name" value="Electron transport complex subunit B, putative Fe-S cluster"/>
    <property type="match status" value="1"/>
</dbReference>
<evidence type="ECO:0000256" key="7">
    <source>
        <dbReference type="ARBA" id="ARBA00023004"/>
    </source>
</evidence>
<keyword evidence="10" id="KW-1003">Cell membrane</keyword>
<dbReference type="PROSITE" id="PS51656">
    <property type="entry name" value="4FE4S"/>
    <property type="match status" value="1"/>
</dbReference>
<feature type="binding site" evidence="10">
    <location>
        <position position="119"/>
    </location>
    <ligand>
        <name>[4Fe-4S] cluster</name>
        <dbReference type="ChEBI" id="CHEBI:49883"/>
        <label>3</label>
    </ligand>
</feature>
<feature type="domain" description="4Fe-4S ferredoxin-type" evidence="11">
    <location>
        <begin position="100"/>
        <end position="129"/>
    </location>
</feature>
<feature type="binding site" evidence="10">
    <location>
        <position position="109"/>
    </location>
    <ligand>
        <name>[4Fe-4S] cluster</name>
        <dbReference type="ChEBI" id="CHEBI:49883"/>
        <label>2</label>
    </ligand>
</feature>
<comment type="subunit">
    <text evidence="10">The complex is composed of six subunits: RnfA, RnfB, RnfC, RnfD, RnfE and RnfG.</text>
</comment>
<comment type="caution">
    <text evidence="13">The sequence shown here is derived from an EMBL/GenBank/DDBJ whole genome shotgun (WGS) entry which is preliminary data.</text>
</comment>
<evidence type="ECO:0000256" key="3">
    <source>
        <dbReference type="ARBA" id="ARBA00022723"/>
    </source>
</evidence>
<keyword evidence="1 10" id="KW-0813">Transport</keyword>
<comment type="similarity">
    <text evidence="10">Belongs to the 4Fe4S bacterial-type ferredoxin family. RnfB subfamily.</text>
</comment>
<feature type="binding site" evidence="10">
    <location>
        <position position="149"/>
    </location>
    <ligand>
        <name>[4Fe-4S] cluster</name>
        <dbReference type="ChEBI" id="CHEBI:49883"/>
        <label>2</label>
    </ligand>
</feature>
<evidence type="ECO:0000256" key="6">
    <source>
        <dbReference type="ARBA" id="ARBA00022982"/>
    </source>
</evidence>
<evidence type="ECO:0000313" key="14">
    <source>
        <dbReference type="Proteomes" id="UP001500547"/>
    </source>
</evidence>
<keyword evidence="2 10" id="KW-0004">4Fe-4S</keyword>